<dbReference type="Pfam" id="PF07859">
    <property type="entry name" value="Abhydrolase_3"/>
    <property type="match status" value="1"/>
</dbReference>
<dbReference type="SUPFAM" id="SSF53474">
    <property type="entry name" value="alpha/beta-Hydrolases"/>
    <property type="match status" value="1"/>
</dbReference>
<dbReference type="PANTHER" id="PTHR48081:SF8">
    <property type="entry name" value="ALPHA_BETA HYDROLASE FOLD-3 DOMAIN-CONTAINING PROTEIN-RELATED"/>
    <property type="match status" value="1"/>
</dbReference>
<proteinExistence type="predicted"/>
<evidence type="ECO:0000313" key="4">
    <source>
        <dbReference type="Proteomes" id="UP000198948"/>
    </source>
</evidence>
<dbReference type="GO" id="GO:0016787">
    <property type="term" value="F:hydrolase activity"/>
    <property type="evidence" value="ECO:0007669"/>
    <property type="project" value="UniProtKB-KW"/>
</dbReference>
<evidence type="ECO:0000259" key="2">
    <source>
        <dbReference type="Pfam" id="PF07859"/>
    </source>
</evidence>
<dbReference type="InterPro" id="IPR013094">
    <property type="entry name" value="AB_hydrolase_3"/>
</dbReference>
<dbReference type="InterPro" id="IPR029058">
    <property type="entry name" value="AB_hydrolase_fold"/>
</dbReference>
<reference evidence="3 4" key="1">
    <citation type="submission" date="2016-10" db="EMBL/GenBank/DDBJ databases">
        <authorList>
            <person name="de Groot N.N."/>
        </authorList>
    </citation>
    <scope>NUCLEOTIDE SEQUENCE [LARGE SCALE GENOMIC DNA]</scope>
    <source>
        <strain evidence="3 4">DSM 13760</strain>
    </source>
</reference>
<sequence length="351" mass="39159">MQNKDVMASIATTDERMHIKRVPGYQESGYLDPRAKEEITPPEETDSVNEAAVIPDVAMMRAMMGWPAAKDIATHEILVTNTDFAGIPVRSYVKKERANEVLPAVVFYHGGGFFGGSLDNVDLPCRRIADLGDIRVFSVDYGLAPENPYPKGIIDAYQALVYVKHHHEALKVNEANLNVMGDSAGGNLTYVMSLLDRLYGTNCIQHAVSLYPVVYQGKNEGLLQDFYNWNQLNIQADEALIHQYATGFSQSFSAIDAWYIRDADAESMMISPYNADAELLAKLPKTLFMVGEFDALRPQGEAFYEKAKQAGADIYYLRYDGMVHAFMDKVGDYLQGDDCLKEAVQFMLADD</sequence>
<keyword evidence="4" id="KW-1185">Reference proteome</keyword>
<keyword evidence="1" id="KW-0378">Hydrolase</keyword>
<dbReference type="Proteomes" id="UP000198948">
    <property type="component" value="Unassembled WGS sequence"/>
</dbReference>
<dbReference type="InterPro" id="IPR050300">
    <property type="entry name" value="GDXG_lipolytic_enzyme"/>
</dbReference>
<accession>A0A1H9QW14</accession>
<dbReference type="Gene3D" id="3.40.50.1820">
    <property type="entry name" value="alpha/beta hydrolase"/>
    <property type="match status" value="1"/>
</dbReference>
<gene>
    <name evidence="3" type="ORF">SAMN04488559_102321</name>
</gene>
<dbReference type="STRING" id="142588.SAMN04488559_102321"/>
<evidence type="ECO:0000256" key="1">
    <source>
        <dbReference type="ARBA" id="ARBA00022801"/>
    </source>
</evidence>
<evidence type="ECO:0000313" key="3">
    <source>
        <dbReference type="EMBL" id="SER64672.1"/>
    </source>
</evidence>
<name>A0A1H9QW14_9LACT</name>
<feature type="domain" description="Alpha/beta hydrolase fold-3" evidence="2">
    <location>
        <begin position="105"/>
        <end position="327"/>
    </location>
</feature>
<dbReference type="PANTHER" id="PTHR48081">
    <property type="entry name" value="AB HYDROLASE SUPERFAMILY PROTEIN C4A8.06C"/>
    <property type="match status" value="1"/>
</dbReference>
<protein>
    <submittedName>
        <fullName evidence="3">Acetyl esterase/lipase</fullName>
    </submittedName>
</protein>
<dbReference type="RefSeq" id="WP_177165662.1">
    <property type="nucleotide sequence ID" value="NZ_FOHA01000002.1"/>
</dbReference>
<dbReference type="AlphaFoldDB" id="A0A1H9QW14"/>
<dbReference type="EMBL" id="FOHA01000002">
    <property type="protein sequence ID" value="SER64672.1"/>
    <property type="molecule type" value="Genomic_DNA"/>
</dbReference>
<organism evidence="3 4">
    <name type="scientific">Isobaculum melis</name>
    <dbReference type="NCBI Taxonomy" id="142588"/>
    <lineage>
        <taxon>Bacteria</taxon>
        <taxon>Bacillati</taxon>
        <taxon>Bacillota</taxon>
        <taxon>Bacilli</taxon>
        <taxon>Lactobacillales</taxon>
        <taxon>Carnobacteriaceae</taxon>
        <taxon>Isobaculum</taxon>
    </lineage>
</organism>